<dbReference type="EMBL" id="FNBK01000022">
    <property type="protein sequence ID" value="SDG29596.1"/>
    <property type="molecule type" value="Genomic_DNA"/>
</dbReference>
<dbReference type="Proteomes" id="UP000199076">
    <property type="component" value="Unassembled WGS sequence"/>
</dbReference>
<evidence type="ECO:0000259" key="3">
    <source>
        <dbReference type="Pfam" id="PF00884"/>
    </source>
</evidence>
<sequence length="464" mass="51822">MSDRAENCILYVFDSLRYDAVAESDTETPAMDGLSENGVSLTNAWAQATWTYASSASIFSGLYPTAHGCHQYADSLTPEMPHLADRASKADITSACFSTTYGVSPERGFEQAFDEFYHFGTDGDPTKPGLMEKLNDALLPWVEDHADDRFFVVVWAMGTHHPYLTPDDVDEPMAPVESHPDRDGTARSMQERPRTQVDTVRRHYKRAVSHSDEKLGELVDVLRDNGCYDDTEMVVTADHGEVFDEHARMEFAHPLVKSVSSLLLPADTRRRLGLFEPSAFVGHQAIFPTDELIHVPLIYKPGSDRWTDLDVDDEALVELVDLLPTVRASLGLDVPDAVQGADMTSLLTDAPKRFVHSTTRIHGGPLTFQSVGDGEFKYIRKHLATSDFSRDHVERAIQSVINYLFGSRTLLLRDDSPVSDPAVEAELRTALRKHNEDSREVSFDGLRFEVDEDTKSALEDLGYH</sequence>
<feature type="domain" description="Sulfatase N-terminal" evidence="3">
    <location>
        <begin position="7"/>
        <end position="327"/>
    </location>
</feature>
<proteinExistence type="inferred from homology"/>
<dbReference type="RefSeq" id="WP_175452949.1">
    <property type="nucleotide sequence ID" value="NZ_FNBK01000022.1"/>
</dbReference>
<dbReference type="InterPro" id="IPR000917">
    <property type="entry name" value="Sulfatase_N"/>
</dbReference>
<protein>
    <submittedName>
        <fullName evidence="4">Arylsulfatase A</fullName>
    </submittedName>
</protein>
<evidence type="ECO:0000256" key="1">
    <source>
        <dbReference type="ARBA" id="ARBA00008779"/>
    </source>
</evidence>
<name>A0A1G7T2N3_9EURY</name>
<dbReference type="OrthoDB" id="3164at2157"/>
<evidence type="ECO:0000256" key="2">
    <source>
        <dbReference type="SAM" id="MobiDB-lite"/>
    </source>
</evidence>
<evidence type="ECO:0000313" key="5">
    <source>
        <dbReference type="Proteomes" id="UP000199076"/>
    </source>
</evidence>
<dbReference type="AlphaFoldDB" id="A0A1G7T2N3"/>
<reference evidence="5" key="1">
    <citation type="submission" date="2016-10" db="EMBL/GenBank/DDBJ databases">
        <authorList>
            <person name="Varghese N."/>
            <person name="Submissions S."/>
        </authorList>
    </citation>
    <scope>NUCLEOTIDE SEQUENCE [LARGE SCALE GENOMIC DNA]</scope>
    <source>
        <strain evidence="5">IBRC-M 10760</strain>
    </source>
</reference>
<evidence type="ECO:0000313" key="4">
    <source>
        <dbReference type="EMBL" id="SDG29596.1"/>
    </source>
</evidence>
<organism evidence="4 5">
    <name type="scientific">Halorientalis regularis</name>
    <dbReference type="NCBI Taxonomy" id="660518"/>
    <lineage>
        <taxon>Archaea</taxon>
        <taxon>Methanobacteriati</taxon>
        <taxon>Methanobacteriota</taxon>
        <taxon>Stenosarchaea group</taxon>
        <taxon>Halobacteria</taxon>
        <taxon>Halobacteriales</taxon>
        <taxon>Haloarculaceae</taxon>
        <taxon>Halorientalis</taxon>
    </lineage>
</organism>
<accession>A0A1G7T2N3</accession>
<dbReference type="Pfam" id="PF00884">
    <property type="entry name" value="Sulfatase"/>
    <property type="match status" value="1"/>
</dbReference>
<dbReference type="PANTHER" id="PTHR42693:SF33">
    <property type="entry name" value="ARYLSULFATASE"/>
    <property type="match status" value="1"/>
</dbReference>
<feature type="region of interest" description="Disordered" evidence="2">
    <location>
        <begin position="164"/>
        <end position="198"/>
    </location>
</feature>
<comment type="similarity">
    <text evidence="1">Belongs to the sulfatase family.</text>
</comment>
<keyword evidence="5" id="KW-1185">Reference proteome</keyword>
<dbReference type="GO" id="GO:0004065">
    <property type="term" value="F:arylsulfatase activity"/>
    <property type="evidence" value="ECO:0007669"/>
    <property type="project" value="TreeGrafter"/>
</dbReference>
<dbReference type="SUPFAM" id="SSF53649">
    <property type="entry name" value="Alkaline phosphatase-like"/>
    <property type="match status" value="1"/>
</dbReference>
<feature type="compositionally biased region" description="Basic and acidic residues" evidence="2">
    <location>
        <begin position="178"/>
        <end position="198"/>
    </location>
</feature>
<dbReference type="InterPro" id="IPR017850">
    <property type="entry name" value="Alkaline_phosphatase_core_sf"/>
</dbReference>
<dbReference type="PANTHER" id="PTHR42693">
    <property type="entry name" value="ARYLSULFATASE FAMILY MEMBER"/>
    <property type="match status" value="1"/>
</dbReference>
<dbReference type="STRING" id="660518.SAMN05216218_12220"/>
<gene>
    <name evidence="4" type="ORF">SAMN05216218_12220</name>
</gene>
<dbReference type="InterPro" id="IPR050738">
    <property type="entry name" value="Sulfatase"/>
</dbReference>
<dbReference type="Gene3D" id="3.40.720.10">
    <property type="entry name" value="Alkaline Phosphatase, subunit A"/>
    <property type="match status" value="1"/>
</dbReference>